<protein>
    <recommendedName>
        <fullName evidence="1">glutathione transferase</fullName>
        <ecNumber evidence="1">2.5.1.18</ecNumber>
    </recommendedName>
</protein>
<organism evidence="6 7">
    <name type="scientific">Dentiscutata erythropus</name>
    <dbReference type="NCBI Taxonomy" id="1348616"/>
    <lineage>
        <taxon>Eukaryota</taxon>
        <taxon>Fungi</taxon>
        <taxon>Fungi incertae sedis</taxon>
        <taxon>Mucoromycota</taxon>
        <taxon>Glomeromycotina</taxon>
        <taxon>Glomeromycetes</taxon>
        <taxon>Diversisporales</taxon>
        <taxon>Gigasporaceae</taxon>
        <taxon>Dentiscutata</taxon>
    </lineage>
</organism>
<gene>
    <name evidence="6" type="ORF">DERYTH_LOCUS7866</name>
</gene>
<dbReference type="InterPro" id="IPR004046">
    <property type="entry name" value="GST_C"/>
</dbReference>
<dbReference type="Gene3D" id="3.40.30.10">
    <property type="entry name" value="Glutaredoxin"/>
    <property type="match status" value="1"/>
</dbReference>
<dbReference type="EMBL" id="CAJVPY010003918">
    <property type="protein sequence ID" value="CAG8605521.1"/>
    <property type="molecule type" value="Genomic_DNA"/>
</dbReference>
<dbReference type="PANTHER" id="PTHR43900">
    <property type="entry name" value="GLUTATHIONE S-TRANSFERASE RHO"/>
    <property type="match status" value="1"/>
</dbReference>
<dbReference type="SFLD" id="SFLDS00019">
    <property type="entry name" value="Glutathione_Transferase_(cytos"/>
    <property type="match status" value="1"/>
</dbReference>
<dbReference type="GO" id="GO:0005737">
    <property type="term" value="C:cytoplasm"/>
    <property type="evidence" value="ECO:0007669"/>
    <property type="project" value="TreeGrafter"/>
</dbReference>
<dbReference type="InterPro" id="IPR040079">
    <property type="entry name" value="Glutathione_S-Trfase"/>
</dbReference>
<dbReference type="InterPro" id="IPR036249">
    <property type="entry name" value="Thioredoxin-like_sf"/>
</dbReference>
<proteinExistence type="predicted"/>
<dbReference type="EC" id="2.5.1.18" evidence="1"/>
<name>A0A9N9CMI3_9GLOM</name>
<dbReference type="InterPro" id="IPR004045">
    <property type="entry name" value="Glutathione_S-Trfase_N"/>
</dbReference>
<dbReference type="PANTHER" id="PTHR43900:SF3">
    <property type="entry name" value="GLUTATHIONE S-TRANSFERASE RHO"/>
    <property type="match status" value="1"/>
</dbReference>
<dbReference type="SUPFAM" id="SSF47616">
    <property type="entry name" value="GST C-terminal domain-like"/>
    <property type="match status" value="1"/>
</dbReference>
<dbReference type="Pfam" id="PF00043">
    <property type="entry name" value="GST_C"/>
    <property type="match status" value="1"/>
</dbReference>
<evidence type="ECO:0000256" key="3">
    <source>
        <dbReference type="ARBA" id="ARBA00047960"/>
    </source>
</evidence>
<dbReference type="InterPro" id="IPR036282">
    <property type="entry name" value="Glutathione-S-Trfase_C_sf"/>
</dbReference>
<dbReference type="AlphaFoldDB" id="A0A9N9CMI3"/>
<dbReference type="GO" id="GO:0004364">
    <property type="term" value="F:glutathione transferase activity"/>
    <property type="evidence" value="ECO:0007669"/>
    <property type="project" value="UniProtKB-EC"/>
</dbReference>
<evidence type="ECO:0000313" key="6">
    <source>
        <dbReference type="EMBL" id="CAG8605521.1"/>
    </source>
</evidence>
<evidence type="ECO:0000259" key="4">
    <source>
        <dbReference type="PROSITE" id="PS50404"/>
    </source>
</evidence>
<accession>A0A9N9CMI3</accession>
<dbReference type="InterPro" id="IPR010987">
    <property type="entry name" value="Glutathione-S-Trfase_C-like"/>
</dbReference>
<evidence type="ECO:0000256" key="1">
    <source>
        <dbReference type="ARBA" id="ARBA00012452"/>
    </source>
</evidence>
<dbReference type="PROSITE" id="PS50404">
    <property type="entry name" value="GST_NTER"/>
    <property type="match status" value="1"/>
</dbReference>
<comment type="caution">
    <text evidence="6">The sequence shown here is derived from an EMBL/GenBank/DDBJ whole genome shotgun (WGS) entry which is preliminary data.</text>
</comment>
<comment type="catalytic activity">
    <reaction evidence="3">
        <text>RX + glutathione = an S-substituted glutathione + a halide anion + H(+)</text>
        <dbReference type="Rhea" id="RHEA:16437"/>
        <dbReference type="ChEBI" id="CHEBI:15378"/>
        <dbReference type="ChEBI" id="CHEBI:16042"/>
        <dbReference type="ChEBI" id="CHEBI:17792"/>
        <dbReference type="ChEBI" id="CHEBI:57925"/>
        <dbReference type="ChEBI" id="CHEBI:90779"/>
        <dbReference type="EC" id="2.5.1.18"/>
    </reaction>
</comment>
<keyword evidence="2" id="KW-0808">Transferase</keyword>
<dbReference type="Pfam" id="PF13417">
    <property type="entry name" value="GST_N_3"/>
    <property type="match status" value="1"/>
</dbReference>
<reference evidence="6" key="1">
    <citation type="submission" date="2021-06" db="EMBL/GenBank/DDBJ databases">
        <authorList>
            <person name="Kallberg Y."/>
            <person name="Tangrot J."/>
            <person name="Rosling A."/>
        </authorList>
    </citation>
    <scope>NUCLEOTIDE SEQUENCE</scope>
    <source>
        <strain evidence="6">MA453B</strain>
    </source>
</reference>
<keyword evidence="7" id="KW-1185">Reference proteome</keyword>
<sequence>MIIKVIGFSYSTNTLRVLSCLNELGIPYQLDAPANFAVTKEEDYLANKHPFGKIPVLYDGDYKIAESRAICRYLVSKYQGKYNNTILIPNDIHEAGLVEEFISYEAFYYEPPASKIVYYELFLKTPESEIVKQALKEINKVLDVFDKLLEGKEYLNGGFSLADLFYCPCAYYIYSTHADLWDKRPNVKKWLDRLRNRDAWKMSLEKKNKL</sequence>
<dbReference type="GO" id="GO:0006749">
    <property type="term" value="P:glutathione metabolic process"/>
    <property type="evidence" value="ECO:0007669"/>
    <property type="project" value="TreeGrafter"/>
</dbReference>
<dbReference type="Proteomes" id="UP000789405">
    <property type="component" value="Unassembled WGS sequence"/>
</dbReference>
<feature type="domain" description="GST N-terminal" evidence="4">
    <location>
        <begin position="1"/>
        <end position="82"/>
    </location>
</feature>
<dbReference type="SFLD" id="SFLDG00358">
    <property type="entry name" value="Main_(cytGST)"/>
    <property type="match status" value="1"/>
</dbReference>
<dbReference type="SUPFAM" id="SSF52833">
    <property type="entry name" value="Thioredoxin-like"/>
    <property type="match status" value="1"/>
</dbReference>
<feature type="domain" description="GST C-terminal" evidence="5">
    <location>
        <begin position="91"/>
        <end position="210"/>
    </location>
</feature>
<dbReference type="Gene3D" id="1.20.1050.10">
    <property type="match status" value="1"/>
</dbReference>
<dbReference type="GO" id="GO:0043295">
    <property type="term" value="F:glutathione binding"/>
    <property type="evidence" value="ECO:0007669"/>
    <property type="project" value="TreeGrafter"/>
</dbReference>
<evidence type="ECO:0000313" key="7">
    <source>
        <dbReference type="Proteomes" id="UP000789405"/>
    </source>
</evidence>
<dbReference type="OrthoDB" id="249703at2759"/>
<evidence type="ECO:0000259" key="5">
    <source>
        <dbReference type="PROSITE" id="PS50405"/>
    </source>
</evidence>
<dbReference type="PROSITE" id="PS50405">
    <property type="entry name" value="GST_CTER"/>
    <property type="match status" value="1"/>
</dbReference>
<evidence type="ECO:0000256" key="2">
    <source>
        <dbReference type="ARBA" id="ARBA00022679"/>
    </source>
</evidence>